<evidence type="ECO:0000313" key="1">
    <source>
        <dbReference type="EMBL" id="SUZ48607.1"/>
    </source>
</evidence>
<sequence>VGHSPNGPHRVESALRETLLRPVVPFKSVQVDPFQIADGEHVVQQRGHGVVAISVAPVIPVADDDTQFGFAIDGVQIVVHTVADERAIQRLDGIMVGAGRWVLHLVFEQFQVPFEGHG</sequence>
<reference evidence="1" key="1">
    <citation type="submission" date="2018-05" db="EMBL/GenBank/DDBJ databases">
        <authorList>
            <person name="Lanie J.A."/>
            <person name="Ng W.-L."/>
            <person name="Kazmierczak K.M."/>
            <person name="Andrzejewski T.M."/>
            <person name="Davidsen T.M."/>
            <person name="Wayne K.J."/>
            <person name="Tettelin H."/>
            <person name="Glass J.I."/>
            <person name="Rusch D."/>
            <person name="Podicherti R."/>
            <person name="Tsui H.-C.T."/>
            <person name="Winkler M.E."/>
        </authorList>
    </citation>
    <scope>NUCLEOTIDE SEQUENCE</scope>
</reference>
<gene>
    <name evidence="1" type="ORF">METZ01_LOCUS1461</name>
</gene>
<organism evidence="1">
    <name type="scientific">marine metagenome</name>
    <dbReference type="NCBI Taxonomy" id="408172"/>
    <lineage>
        <taxon>unclassified sequences</taxon>
        <taxon>metagenomes</taxon>
        <taxon>ecological metagenomes</taxon>
    </lineage>
</organism>
<feature type="non-terminal residue" evidence="1">
    <location>
        <position position="1"/>
    </location>
</feature>
<dbReference type="EMBL" id="UINC01000077">
    <property type="protein sequence ID" value="SUZ48607.1"/>
    <property type="molecule type" value="Genomic_DNA"/>
</dbReference>
<name>A0A381N253_9ZZZZ</name>
<dbReference type="AlphaFoldDB" id="A0A381N253"/>
<protein>
    <submittedName>
        <fullName evidence="1">Uncharacterized protein</fullName>
    </submittedName>
</protein>
<accession>A0A381N253</accession>
<proteinExistence type="predicted"/>